<evidence type="ECO:0000313" key="2">
    <source>
        <dbReference type="Proteomes" id="UP000664132"/>
    </source>
</evidence>
<dbReference type="EMBL" id="JAFJYH010000003">
    <property type="protein sequence ID" value="KAG4426389.1"/>
    <property type="molecule type" value="Genomic_DNA"/>
</dbReference>
<organism evidence="1 2">
    <name type="scientific">Cadophora malorum</name>
    <dbReference type="NCBI Taxonomy" id="108018"/>
    <lineage>
        <taxon>Eukaryota</taxon>
        <taxon>Fungi</taxon>
        <taxon>Dikarya</taxon>
        <taxon>Ascomycota</taxon>
        <taxon>Pezizomycotina</taxon>
        <taxon>Leotiomycetes</taxon>
        <taxon>Helotiales</taxon>
        <taxon>Ploettnerulaceae</taxon>
        <taxon>Cadophora</taxon>
    </lineage>
</organism>
<name>A0A8H7WK80_9HELO</name>
<dbReference type="AlphaFoldDB" id="A0A8H7WK80"/>
<protein>
    <submittedName>
        <fullName evidence="1">Uncharacterized protein</fullName>
    </submittedName>
</protein>
<dbReference type="Proteomes" id="UP000664132">
    <property type="component" value="Unassembled WGS sequence"/>
</dbReference>
<keyword evidence="2" id="KW-1185">Reference proteome</keyword>
<comment type="caution">
    <text evidence="1">The sequence shown here is derived from an EMBL/GenBank/DDBJ whole genome shotgun (WGS) entry which is preliminary data.</text>
</comment>
<reference evidence="1" key="1">
    <citation type="submission" date="2021-02" db="EMBL/GenBank/DDBJ databases">
        <title>Genome sequence Cadophora malorum strain M34.</title>
        <authorList>
            <person name="Stefanovic E."/>
            <person name="Vu D."/>
            <person name="Scully C."/>
            <person name="Dijksterhuis J."/>
            <person name="Roader J."/>
            <person name="Houbraken J."/>
        </authorList>
    </citation>
    <scope>NUCLEOTIDE SEQUENCE</scope>
    <source>
        <strain evidence="1">M34</strain>
    </source>
</reference>
<dbReference type="OrthoDB" id="268428at2759"/>
<gene>
    <name evidence="1" type="ORF">IFR04_000572</name>
</gene>
<evidence type="ECO:0000313" key="1">
    <source>
        <dbReference type="EMBL" id="KAG4426389.1"/>
    </source>
</evidence>
<sequence length="132" mass="14696">MFFFTGSDMPLRAHDGEVRISGEGRLTLIVCSRSSTSRDQIRRGSAQLTLGPVVAAFVVSSNILTAASTEFHDMCFANNWDFSTHVCAYLELDPQYMFPVEIFLRAIHDRPVDIMYSATADEASRTLEIAVI</sequence>
<proteinExistence type="predicted"/>
<accession>A0A8H7WK80</accession>